<dbReference type="RefSeq" id="WP_320506468.1">
    <property type="nucleotide sequence ID" value="NZ_JAXCLW010000001.1"/>
</dbReference>
<dbReference type="PANTHER" id="PTHR36837:SF4">
    <property type="entry name" value="BLR0908 PROTEIN"/>
    <property type="match status" value="1"/>
</dbReference>
<reference evidence="2 3" key="1">
    <citation type="journal article" date="2016" name="Antonie Van Leeuwenhoek">
        <title>Dongia soli sp. nov., isolated from soil from Dokdo, Korea.</title>
        <authorList>
            <person name="Kim D.U."/>
            <person name="Lee H."/>
            <person name="Kim H."/>
            <person name="Kim S.G."/>
            <person name="Ka J.O."/>
        </authorList>
    </citation>
    <scope>NUCLEOTIDE SEQUENCE [LARGE SCALE GENOMIC DNA]</scope>
    <source>
        <strain evidence="2 3">D78</strain>
    </source>
</reference>
<dbReference type="PIRSF" id="PIRSF020818">
    <property type="entry name" value="PHB_depoly_PhaZ"/>
    <property type="match status" value="1"/>
</dbReference>
<evidence type="ECO:0000259" key="1">
    <source>
        <dbReference type="Pfam" id="PF06850"/>
    </source>
</evidence>
<dbReference type="SUPFAM" id="SSF53474">
    <property type="entry name" value="alpha/beta-Hydrolases"/>
    <property type="match status" value="1"/>
</dbReference>
<protein>
    <submittedName>
        <fullName evidence="2">Polyhydroxyalkanoate depolymerase</fullName>
    </submittedName>
</protein>
<dbReference type="Proteomes" id="UP001279642">
    <property type="component" value="Unassembled WGS sequence"/>
</dbReference>
<dbReference type="InterPro" id="IPR009656">
    <property type="entry name" value="PHB_depo_C"/>
</dbReference>
<gene>
    <name evidence="2" type="primary">phaZ</name>
    <name evidence="2" type="ORF">SMD27_00970</name>
</gene>
<dbReference type="NCBIfam" id="TIGR01849">
    <property type="entry name" value="PHB_depoly_PhaZ"/>
    <property type="match status" value="1"/>
</dbReference>
<dbReference type="InterPro" id="IPR010915">
    <property type="entry name" value="PHB_depoly_PhaZ"/>
</dbReference>
<accession>A0ABU5E777</accession>
<name>A0ABU5E777_9PROT</name>
<evidence type="ECO:0000313" key="2">
    <source>
        <dbReference type="EMBL" id="MDY0881403.1"/>
    </source>
</evidence>
<dbReference type="InterPro" id="IPR029058">
    <property type="entry name" value="AB_hydrolase_fold"/>
</dbReference>
<organism evidence="2 3">
    <name type="scientific">Dongia soli</name>
    <dbReference type="NCBI Taxonomy" id="600628"/>
    <lineage>
        <taxon>Bacteria</taxon>
        <taxon>Pseudomonadati</taxon>
        <taxon>Pseudomonadota</taxon>
        <taxon>Alphaproteobacteria</taxon>
        <taxon>Rhodospirillales</taxon>
        <taxon>Dongiaceae</taxon>
        <taxon>Dongia</taxon>
    </lineage>
</organism>
<dbReference type="PANTHER" id="PTHR36837">
    <property type="entry name" value="POLY(3-HYDROXYALKANOATE) POLYMERASE SUBUNIT PHAC"/>
    <property type="match status" value="1"/>
</dbReference>
<keyword evidence="3" id="KW-1185">Reference proteome</keyword>
<dbReference type="EMBL" id="JAXCLW010000001">
    <property type="protein sequence ID" value="MDY0881403.1"/>
    <property type="molecule type" value="Genomic_DNA"/>
</dbReference>
<feature type="domain" description="PHB de-polymerase C-terminal" evidence="1">
    <location>
        <begin position="207"/>
        <end position="407"/>
    </location>
</feature>
<sequence>MLYQAIDAQLLSLTPARMVARYWQHMLTNPMMPASYTAAGRATAAMCEIFDRTTKRHCKPRFGLHHTLVGGQEVTVKETVVLQKPFCNLLNFRRDLPATVAQPQPKVLVVAPMSGHYATLLRGTVETLLPDNDVYITDWADARLVPLSQGGFDLADYIDYILDFIRHLGAETHVIAVCQPSPPVLSAVALMAAAGDPARPRSVTLMGGPIDTRVNPTEVNELSASYPLDWFERTMVHAVPLWHPGALRRVYPGFLQLGSFVSMNPDRHVGSHLEFFQNLVKGDGESADTHRRFYDEYLSVMDLSADFYLDTVRHVFQEHSLAEGTFRHRGVLVEPAAIERTGLMTIEGELDDISGAGQTKVAHDLCRNLPADKKVHHLQKNVGHYGIFNGRRWRQEIYPRWRQFVMAQGG</sequence>
<dbReference type="Pfam" id="PF06850">
    <property type="entry name" value="PHB_depo_C"/>
    <property type="match status" value="1"/>
</dbReference>
<proteinExistence type="predicted"/>
<dbReference type="InterPro" id="IPR051321">
    <property type="entry name" value="PHA/PHB_synthase"/>
</dbReference>
<comment type="caution">
    <text evidence="2">The sequence shown here is derived from an EMBL/GenBank/DDBJ whole genome shotgun (WGS) entry which is preliminary data.</text>
</comment>
<evidence type="ECO:0000313" key="3">
    <source>
        <dbReference type="Proteomes" id="UP001279642"/>
    </source>
</evidence>